<keyword evidence="4" id="KW-1185">Reference proteome</keyword>
<protein>
    <submittedName>
        <fullName evidence="3">Uncharacterized protein</fullName>
    </submittedName>
</protein>
<gene>
    <name evidence="3" type="ORF">GT360_15635</name>
</gene>
<dbReference type="RefSeq" id="WP_164649893.1">
    <property type="nucleotide sequence ID" value="NZ_CP047476.1"/>
</dbReference>
<evidence type="ECO:0000256" key="2">
    <source>
        <dbReference type="SAM" id="SignalP"/>
    </source>
</evidence>
<name>A0A7Z2T5W3_9VIBR</name>
<feature type="region of interest" description="Disordered" evidence="1">
    <location>
        <begin position="107"/>
        <end position="126"/>
    </location>
</feature>
<dbReference type="KEGG" id="vas:GT360_15635"/>
<evidence type="ECO:0000313" key="3">
    <source>
        <dbReference type="EMBL" id="QIA64993.1"/>
    </source>
</evidence>
<dbReference type="EMBL" id="CP047476">
    <property type="protein sequence ID" value="QIA64993.1"/>
    <property type="molecule type" value="Genomic_DNA"/>
</dbReference>
<sequence>MKATTIGLIVSIISFSSMVNAQNYNEQVSANLSIENAKSNIQRFKSKELLEQTLSYSQPSRSDSLIYDEDEQRTSERFAYLDPSEKTGGGFTYDEDEKRTSERFAYLDPSEKTGGGFTYDEDEKRTSERFAYLDPSEKTGGGFTYDEDEQRTSERYQSTLEPIFEHYV</sequence>
<dbReference type="AlphaFoldDB" id="A0A7Z2T5W3"/>
<evidence type="ECO:0000256" key="1">
    <source>
        <dbReference type="SAM" id="MobiDB-lite"/>
    </source>
</evidence>
<keyword evidence="2" id="KW-0732">Signal</keyword>
<evidence type="ECO:0000313" key="4">
    <source>
        <dbReference type="Proteomes" id="UP000464262"/>
    </source>
</evidence>
<feature type="chain" id="PRO_5030788265" evidence="2">
    <location>
        <begin position="22"/>
        <end position="168"/>
    </location>
</feature>
<feature type="region of interest" description="Disordered" evidence="1">
    <location>
        <begin position="80"/>
        <end position="102"/>
    </location>
</feature>
<organism evidence="3 4">
    <name type="scientific">Vibrio astriarenae</name>
    <dbReference type="NCBI Taxonomy" id="1481923"/>
    <lineage>
        <taxon>Bacteria</taxon>
        <taxon>Pseudomonadati</taxon>
        <taxon>Pseudomonadota</taxon>
        <taxon>Gammaproteobacteria</taxon>
        <taxon>Vibrionales</taxon>
        <taxon>Vibrionaceae</taxon>
        <taxon>Vibrio</taxon>
    </lineage>
</organism>
<accession>A0A7Z2T5W3</accession>
<feature type="signal peptide" evidence="2">
    <location>
        <begin position="1"/>
        <end position="21"/>
    </location>
</feature>
<reference evidence="3 4" key="1">
    <citation type="submission" date="2020-01" db="EMBL/GenBank/DDBJ databases">
        <title>Whole genome and functional gene identification of agarase of Vibrio HN897.</title>
        <authorList>
            <person name="Liu Y."/>
            <person name="Zhao Z."/>
        </authorList>
    </citation>
    <scope>NUCLEOTIDE SEQUENCE [LARGE SCALE GENOMIC DNA]</scope>
    <source>
        <strain evidence="3 4">HN897</strain>
    </source>
</reference>
<proteinExistence type="predicted"/>
<dbReference type="Proteomes" id="UP000464262">
    <property type="component" value="Chromosome 2"/>
</dbReference>
<feature type="region of interest" description="Disordered" evidence="1">
    <location>
        <begin position="133"/>
        <end position="154"/>
    </location>
</feature>